<dbReference type="EMBL" id="HG994370">
    <property type="protein sequence ID" value="CAF2058579.1"/>
    <property type="molecule type" value="Genomic_DNA"/>
</dbReference>
<evidence type="ECO:0000313" key="4">
    <source>
        <dbReference type="Proteomes" id="UP000028999"/>
    </source>
</evidence>
<sequence>MEPTCLIYDAEFSLPPELLTDDDFLVEKENKVDRFRNRLFPYESSHGFELDSDFGSTVKPIDDEEKLLAGLTSKMVKSSLEDDFSGGILGSQAFSAGNDAKAWGSTRCVAGGRRDHNCQTQFSSHTVAWNLHHAAADGYNNHNGRGLLDLPRKHPLAAAKITKGGSSYYNRQSLQYPKLQAIHFQQLQQQQLMKHHRQLMQQSRGLGANNNNNNNKIAGSVDLSPSAWSNQPQRGDVFLGNRTGKRGSTGTGVFLPRCVNHATAEVRENPVRATVLVPARVVQPSVRSSPSLNDGSLSNDGGFSSQMKMEQPVKEEPRLPLDWAY</sequence>
<dbReference type="Proteomes" id="UP001295469">
    <property type="component" value="Chromosome C06"/>
</dbReference>
<dbReference type="EMBL" id="LK031979">
    <property type="protein sequence ID" value="CDY07564.1"/>
    <property type="molecule type" value="Genomic_DNA"/>
</dbReference>
<dbReference type="Gramene" id="CDY07564">
    <property type="protein sequence ID" value="CDY07564"/>
    <property type="gene ID" value="GSBRNA2T00124632001"/>
</dbReference>
<evidence type="ECO:0000256" key="1">
    <source>
        <dbReference type="SAM" id="MobiDB-lite"/>
    </source>
</evidence>
<feature type="region of interest" description="Disordered" evidence="1">
    <location>
        <begin position="284"/>
        <end position="325"/>
    </location>
</feature>
<dbReference type="OMA" id="PYESSHG"/>
<dbReference type="PANTHER" id="PTHR33356">
    <property type="entry name" value="TIP41-LIKE PROTEIN"/>
    <property type="match status" value="1"/>
</dbReference>
<keyword evidence="4" id="KW-1185">Reference proteome</keyword>
<dbReference type="PANTHER" id="PTHR33356:SF23">
    <property type="entry name" value="(RAPE) HYPOTHETICAL PROTEIN"/>
    <property type="match status" value="1"/>
</dbReference>
<feature type="compositionally biased region" description="Polar residues" evidence="1">
    <location>
        <begin position="292"/>
        <end position="308"/>
    </location>
</feature>
<reference evidence="3 4" key="1">
    <citation type="journal article" date="2014" name="Science">
        <title>Plant genetics. Early allopolyploid evolution in the post-Neolithic Brassica napus oilseed genome.</title>
        <authorList>
            <person name="Chalhoub B."/>
            <person name="Denoeud F."/>
            <person name="Liu S."/>
            <person name="Parkin I.A."/>
            <person name="Tang H."/>
            <person name="Wang X."/>
            <person name="Chiquet J."/>
            <person name="Belcram H."/>
            <person name="Tong C."/>
            <person name="Samans B."/>
            <person name="Correa M."/>
            <person name="Da Silva C."/>
            <person name="Just J."/>
            <person name="Falentin C."/>
            <person name="Koh C.S."/>
            <person name="Le Clainche I."/>
            <person name="Bernard M."/>
            <person name="Bento P."/>
            <person name="Noel B."/>
            <person name="Labadie K."/>
            <person name="Alberti A."/>
            <person name="Charles M."/>
            <person name="Arnaud D."/>
            <person name="Guo H."/>
            <person name="Daviaud C."/>
            <person name="Alamery S."/>
            <person name="Jabbari K."/>
            <person name="Zhao M."/>
            <person name="Edger P.P."/>
            <person name="Chelaifa H."/>
            <person name="Tack D."/>
            <person name="Lassalle G."/>
            <person name="Mestiri I."/>
            <person name="Schnel N."/>
            <person name="Le Paslier M.C."/>
            <person name="Fan G."/>
            <person name="Renault V."/>
            <person name="Bayer P.E."/>
            <person name="Golicz A.A."/>
            <person name="Manoli S."/>
            <person name="Lee T.H."/>
            <person name="Thi V.H."/>
            <person name="Chalabi S."/>
            <person name="Hu Q."/>
            <person name="Fan C."/>
            <person name="Tollenaere R."/>
            <person name="Lu Y."/>
            <person name="Battail C."/>
            <person name="Shen J."/>
            <person name="Sidebottom C.H."/>
            <person name="Wang X."/>
            <person name="Canaguier A."/>
            <person name="Chauveau A."/>
            <person name="Berard A."/>
            <person name="Deniot G."/>
            <person name="Guan M."/>
            <person name="Liu Z."/>
            <person name="Sun F."/>
            <person name="Lim Y.P."/>
            <person name="Lyons E."/>
            <person name="Town C.D."/>
            <person name="Bancroft I."/>
            <person name="Wang X."/>
            <person name="Meng J."/>
            <person name="Ma J."/>
            <person name="Pires J.C."/>
            <person name="King G.J."/>
            <person name="Brunel D."/>
            <person name="Delourme R."/>
            <person name="Renard M."/>
            <person name="Aury J.M."/>
            <person name="Adams K.L."/>
            <person name="Batley J."/>
            <person name="Snowdon R.J."/>
            <person name="Tost J."/>
            <person name="Edwards D."/>
            <person name="Zhou Y."/>
            <person name="Hua W."/>
            <person name="Sharpe A.G."/>
            <person name="Paterson A.H."/>
            <person name="Guan C."/>
            <person name="Wincker P."/>
        </authorList>
    </citation>
    <scope>NUCLEOTIDE SEQUENCE [LARGE SCALE GENOMIC DNA]</scope>
    <source>
        <strain evidence="4">cv. Darmor-bzh</strain>
    </source>
</reference>
<evidence type="ECO:0000313" key="2">
    <source>
        <dbReference type="EMBL" id="CAF2058579.1"/>
    </source>
</evidence>
<reference evidence="3" key="2">
    <citation type="submission" date="2014-06" db="EMBL/GenBank/DDBJ databases">
        <authorList>
            <person name="Genoscope - CEA"/>
        </authorList>
    </citation>
    <scope>NUCLEOTIDE SEQUENCE</scope>
</reference>
<name>A0A078F3K8_BRANA</name>
<protein>
    <submittedName>
        <fullName evidence="2">(rape) hypothetical protein</fullName>
    </submittedName>
    <submittedName>
        <fullName evidence="3">BnaC06g15000D protein</fullName>
    </submittedName>
</protein>
<gene>
    <name evidence="3" type="primary">BnaC06g15000D</name>
    <name evidence="2" type="ORF">DARMORV10_C06P21800.1</name>
    <name evidence="3" type="ORF">GSBRNA2T00124632001</name>
</gene>
<dbReference type="Proteomes" id="UP000028999">
    <property type="component" value="Unassembled WGS sequence"/>
</dbReference>
<organism evidence="3 4">
    <name type="scientific">Brassica napus</name>
    <name type="common">Rape</name>
    <dbReference type="NCBI Taxonomy" id="3708"/>
    <lineage>
        <taxon>Eukaryota</taxon>
        <taxon>Viridiplantae</taxon>
        <taxon>Streptophyta</taxon>
        <taxon>Embryophyta</taxon>
        <taxon>Tracheophyta</taxon>
        <taxon>Spermatophyta</taxon>
        <taxon>Magnoliopsida</taxon>
        <taxon>eudicotyledons</taxon>
        <taxon>Gunneridae</taxon>
        <taxon>Pentapetalae</taxon>
        <taxon>rosids</taxon>
        <taxon>malvids</taxon>
        <taxon>Brassicales</taxon>
        <taxon>Brassicaceae</taxon>
        <taxon>Brassiceae</taxon>
        <taxon>Brassica</taxon>
    </lineage>
</organism>
<dbReference type="STRING" id="3708.A0A078F3K8"/>
<proteinExistence type="predicted"/>
<evidence type="ECO:0000313" key="3">
    <source>
        <dbReference type="EMBL" id="CDY07564.1"/>
    </source>
</evidence>
<dbReference type="AlphaFoldDB" id="A0A078F3K8"/>
<accession>A0A078F3K8</accession>
<reference evidence="2" key="3">
    <citation type="submission" date="2021-01" db="EMBL/GenBank/DDBJ databases">
        <authorList>
            <consortium name="Genoscope - CEA"/>
            <person name="William W."/>
        </authorList>
    </citation>
    <scope>NUCLEOTIDE SEQUENCE</scope>
</reference>
<dbReference type="PaxDb" id="3708-A0A078F3K8"/>